<keyword evidence="1 8" id="KW-0132">Cell division</keyword>
<keyword evidence="8" id="KW-1003">Cell membrane</keyword>
<protein>
    <recommendedName>
        <fullName evidence="8">Septation ring formation regulator EzrA</fullName>
    </recommendedName>
</protein>
<comment type="subcellular location">
    <subcellularLocation>
        <location evidence="8">Cell membrane</location>
        <topology evidence="8">Single-pass membrane protein</topology>
    </subcellularLocation>
    <text evidence="8">Colocalized with FtsZ to the nascent septal site.</text>
</comment>
<evidence type="ECO:0000313" key="10">
    <source>
        <dbReference type="Proteomes" id="UP000622653"/>
    </source>
</evidence>
<dbReference type="Proteomes" id="UP000622653">
    <property type="component" value="Unassembled WGS sequence"/>
</dbReference>
<dbReference type="InterPro" id="IPR010379">
    <property type="entry name" value="EzrA"/>
</dbReference>
<reference evidence="9" key="1">
    <citation type="submission" date="2020-11" db="EMBL/GenBank/DDBJ databases">
        <title>Multidrug resistant novel bacterium Savagea serpentis sp. nov., isolated from the scats of a vine snake (Ahaetulla nasuta).</title>
        <authorList>
            <person name="Venkata Ramana V."/>
            <person name="Vikas Patil S."/>
            <person name="Yogita Lugani V."/>
        </authorList>
    </citation>
    <scope>NUCLEOTIDE SEQUENCE</scope>
    <source>
        <strain evidence="9">SN6</strain>
    </source>
</reference>
<keyword evidence="10" id="KW-1185">Reference proteome</keyword>
<feature type="coiled-coil region" evidence="8">
    <location>
        <begin position="391"/>
        <end position="432"/>
    </location>
</feature>
<feature type="coiled-coil region" evidence="8">
    <location>
        <begin position="250"/>
        <end position="296"/>
    </location>
</feature>
<evidence type="ECO:0000256" key="6">
    <source>
        <dbReference type="ARBA" id="ARBA00023210"/>
    </source>
</evidence>
<dbReference type="EMBL" id="JADKPV010000005">
    <property type="protein sequence ID" value="MBF4501725.1"/>
    <property type="molecule type" value="Genomic_DNA"/>
</dbReference>
<accession>A0A8J7GKL3</accession>
<sequence length="560" mass="66160">MGKMIILIIVFLFAIAMAIYLIRKKHINEILLLEDEKLQIQHQPIFEELTKLKRLNMTGETEEKFERWRKEWTEVIDVVMPQIDTMLFDAEDAIDRLKFKKASAIEREIFEEIQKCDQKHKQILEELDELMGSEEKNRLEMEAIQEKYRTARQTILAKQYDFGQAFEPLEKKLETFTPQFEEYEELTKQGNYLTAREIVLHLTKESEEVIRLIDKTPTLLSKLNKVIPATMKDLRNGMRDMEEQQYSLVHLDIEEQLEQVEVQLKELGLEVKELNLQSVEEQLLFIENQMEQFYDLLEQEVRARSKLQKDIEDGYNRLNHLIHEASGAATEAESVQRSYHLSVQEATLPEKLVRVLQEFRIRYEDLLHQYNHPPTTYSVVWEEVEKVLLHVDQIEEELEGFVSKITNLRTDENRVREQLDQLTKQMQDADRRLHRSNMPGIPNDINTRMEEAEEKIYVAYESLNEAPIDMESVELQTQEAKVATEHIAEEVEQLLANVLLIEEIIQYGNRYRLNDSQLDERLKIAERSFMDYRYTKALEEAMAAVEEVEPGALEKIKQSL</sequence>
<dbReference type="HAMAP" id="MF_00728">
    <property type="entry name" value="EzrA"/>
    <property type="match status" value="1"/>
</dbReference>
<dbReference type="Pfam" id="PF06160">
    <property type="entry name" value="EzrA"/>
    <property type="match status" value="1"/>
</dbReference>
<comment type="caution">
    <text evidence="9">The sequence shown here is derived from an EMBL/GenBank/DDBJ whole genome shotgun (WGS) entry which is preliminary data.</text>
</comment>
<evidence type="ECO:0000256" key="8">
    <source>
        <dbReference type="HAMAP-Rule" id="MF_00728"/>
    </source>
</evidence>
<evidence type="ECO:0000256" key="7">
    <source>
        <dbReference type="ARBA" id="ARBA00023306"/>
    </source>
</evidence>
<feature type="topological domain" description="Cytoplasmic" evidence="8">
    <location>
        <begin position="23"/>
        <end position="560"/>
    </location>
</feature>
<keyword evidence="7 8" id="KW-0131">Cell cycle</keyword>
<dbReference type="GO" id="GO:0000917">
    <property type="term" value="P:division septum assembly"/>
    <property type="evidence" value="ECO:0007669"/>
    <property type="project" value="UniProtKB-KW"/>
</dbReference>
<evidence type="ECO:0000256" key="4">
    <source>
        <dbReference type="ARBA" id="ARBA00023054"/>
    </source>
</evidence>
<keyword evidence="5 8" id="KW-0472">Membrane</keyword>
<keyword evidence="2 8" id="KW-0812">Transmembrane</keyword>
<keyword evidence="6 8" id="KW-0717">Septation</keyword>
<name>A0A8J7GKL3_9BACL</name>
<organism evidence="9 10">
    <name type="scientific">Savagea serpentis</name>
    <dbReference type="NCBI Taxonomy" id="2785297"/>
    <lineage>
        <taxon>Bacteria</taxon>
        <taxon>Bacillati</taxon>
        <taxon>Bacillota</taxon>
        <taxon>Bacilli</taxon>
        <taxon>Bacillales</taxon>
        <taxon>Caryophanaceae</taxon>
        <taxon>Savagea</taxon>
    </lineage>
</organism>
<comment type="similarity">
    <text evidence="8">Belongs to the EzrA family.</text>
</comment>
<keyword evidence="3 8" id="KW-1133">Transmembrane helix</keyword>
<dbReference type="GO" id="GO:0000921">
    <property type="term" value="P:septin ring assembly"/>
    <property type="evidence" value="ECO:0007669"/>
    <property type="project" value="InterPro"/>
</dbReference>
<evidence type="ECO:0000256" key="1">
    <source>
        <dbReference type="ARBA" id="ARBA00022618"/>
    </source>
</evidence>
<keyword evidence="4 8" id="KW-0175">Coiled coil</keyword>
<dbReference type="AlphaFoldDB" id="A0A8J7GKL3"/>
<comment type="function">
    <text evidence="8">Negative regulator of FtsZ ring formation; modulates the frequency and position of FtsZ ring formation. Inhibits FtsZ ring formation at polar sites. Interacts either with FtsZ or with one of its binding partners to promote depolymerization.</text>
</comment>
<evidence type="ECO:0000256" key="5">
    <source>
        <dbReference type="ARBA" id="ARBA00023136"/>
    </source>
</evidence>
<gene>
    <name evidence="8" type="primary">ezrA</name>
    <name evidence="9" type="ORF">IRY55_10145</name>
</gene>
<feature type="topological domain" description="Extracellular" evidence="8">
    <location>
        <begin position="1"/>
        <end position="3"/>
    </location>
</feature>
<evidence type="ECO:0000256" key="3">
    <source>
        <dbReference type="ARBA" id="ARBA00022989"/>
    </source>
</evidence>
<evidence type="ECO:0000256" key="2">
    <source>
        <dbReference type="ARBA" id="ARBA00022692"/>
    </source>
</evidence>
<proteinExistence type="inferred from homology"/>
<dbReference type="GO" id="GO:0005886">
    <property type="term" value="C:plasma membrane"/>
    <property type="evidence" value="ECO:0007669"/>
    <property type="project" value="UniProtKB-SubCell"/>
</dbReference>
<dbReference type="GO" id="GO:0005940">
    <property type="term" value="C:septin ring"/>
    <property type="evidence" value="ECO:0007669"/>
    <property type="project" value="InterPro"/>
</dbReference>
<evidence type="ECO:0000313" key="9">
    <source>
        <dbReference type="EMBL" id="MBF4501725.1"/>
    </source>
</evidence>